<evidence type="ECO:0000313" key="2">
    <source>
        <dbReference type="Proteomes" id="UP000611762"/>
    </source>
</evidence>
<evidence type="ECO:0000313" key="1">
    <source>
        <dbReference type="EMBL" id="MBC8540194.1"/>
    </source>
</evidence>
<name>A0A926DMZ8_9FIRM</name>
<dbReference type="Proteomes" id="UP000611762">
    <property type="component" value="Unassembled WGS sequence"/>
</dbReference>
<dbReference type="AlphaFoldDB" id="A0A926DMZ8"/>
<proteinExistence type="predicted"/>
<reference evidence="1" key="1">
    <citation type="submission" date="2020-08" db="EMBL/GenBank/DDBJ databases">
        <title>Genome public.</title>
        <authorList>
            <person name="Liu C."/>
            <person name="Sun Q."/>
        </authorList>
    </citation>
    <scope>NUCLEOTIDE SEQUENCE</scope>
    <source>
        <strain evidence="1">H8</strain>
    </source>
</reference>
<gene>
    <name evidence="1" type="ORF">H8698_04300</name>
</gene>
<keyword evidence="2" id="KW-1185">Reference proteome</keyword>
<comment type="caution">
    <text evidence="1">The sequence shown here is derived from an EMBL/GenBank/DDBJ whole genome shotgun (WGS) entry which is preliminary data.</text>
</comment>
<evidence type="ECO:0008006" key="3">
    <source>
        <dbReference type="Google" id="ProtNLM"/>
    </source>
</evidence>
<dbReference type="EMBL" id="JACRSU010000001">
    <property type="protein sequence ID" value="MBC8540194.1"/>
    <property type="molecule type" value="Genomic_DNA"/>
</dbReference>
<organism evidence="1 2">
    <name type="scientific">Congzhengia minquanensis</name>
    <dbReference type="NCBI Taxonomy" id="2763657"/>
    <lineage>
        <taxon>Bacteria</taxon>
        <taxon>Bacillati</taxon>
        <taxon>Bacillota</taxon>
        <taxon>Clostridia</taxon>
        <taxon>Eubacteriales</taxon>
        <taxon>Oscillospiraceae</taxon>
        <taxon>Congzhengia</taxon>
    </lineage>
</organism>
<accession>A0A926DMZ8</accession>
<sequence>MANSITLAQKFLPVIDETYKAASATALMDTASQADFTGANEVKVLKVSTTGLGDYSRTTGYPKGDVTAVWETLKLTEERGKEFSIDRMDDEETLGLAFGAVTGQFMRDWVCPELDAYRFAKYASTEDVLTTDAAVLTKDTIVAALDEAVRAMDENEVPEDGRILFINSELKPKINEAFSRTWGSDAAINSLLFNYNNMPIVYVPKSRFYTAVTLNDGTTDWGYDKATSAKSINFMIVQPSAVLQAKKFCMPKIFSPDENQAMDMWKFQFRLYHDSFVYDNKKAGVYVHKSTT</sequence>
<protein>
    <recommendedName>
        <fullName evidence="3">Phage major capsid protein</fullName>
    </recommendedName>
</protein>
<dbReference type="RefSeq" id="WP_177677645.1">
    <property type="nucleotide sequence ID" value="NZ_JACRSU010000001.1"/>
</dbReference>